<reference evidence="1 2" key="1">
    <citation type="submission" date="2022-05" db="EMBL/GenBank/DDBJ databases">
        <title>S8-45 Sphingomonas ultraviolaceadurans.</title>
        <authorList>
            <person name="Liu Y."/>
        </authorList>
    </citation>
    <scope>NUCLEOTIDE SEQUENCE [LARGE SCALE GENOMIC DNA]</scope>
    <source>
        <strain evidence="1 2">S8-45</strain>
    </source>
</reference>
<dbReference type="EMBL" id="CP097253">
    <property type="protein sequence ID" value="UUR08714.1"/>
    <property type="molecule type" value="Genomic_DNA"/>
</dbReference>
<dbReference type="RefSeq" id="WP_249504485.1">
    <property type="nucleotide sequence ID" value="NZ_CP097253.1"/>
</dbReference>
<evidence type="ECO:0000313" key="2">
    <source>
        <dbReference type="Proteomes" id="UP000831921"/>
    </source>
</evidence>
<keyword evidence="2" id="KW-1185">Reference proteome</keyword>
<protein>
    <submittedName>
        <fullName evidence="1">GxxExxY protein</fullName>
    </submittedName>
</protein>
<proteinExistence type="predicted"/>
<accession>A0ABY5MXL3</accession>
<dbReference type="NCBIfam" id="TIGR04256">
    <property type="entry name" value="GxxExxY"/>
    <property type="match status" value="1"/>
</dbReference>
<dbReference type="InterPro" id="IPR026350">
    <property type="entry name" value="GxxExxY"/>
</dbReference>
<name>A0ABY5MXL3_9SPHN</name>
<organism evidence="1 2">
    <name type="scientific">Sphingomonas glaciei</name>
    <dbReference type="NCBI Taxonomy" id="2938948"/>
    <lineage>
        <taxon>Bacteria</taxon>
        <taxon>Pseudomonadati</taxon>
        <taxon>Pseudomonadota</taxon>
        <taxon>Alphaproteobacteria</taxon>
        <taxon>Sphingomonadales</taxon>
        <taxon>Sphingomonadaceae</taxon>
        <taxon>Sphingomonas</taxon>
    </lineage>
</organism>
<dbReference type="Pfam" id="PF13366">
    <property type="entry name" value="PDDEXK_3"/>
    <property type="match status" value="1"/>
</dbReference>
<evidence type="ECO:0000313" key="1">
    <source>
        <dbReference type="EMBL" id="UUR08714.1"/>
    </source>
</evidence>
<dbReference type="Proteomes" id="UP000831921">
    <property type="component" value="Chromosome"/>
</dbReference>
<gene>
    <name evidence="1" type="ORF">M1K48_03520</name>
</gene>
<sequence length="137" mass="14965">MKEGAKDVGDIEAVARIAVDCGLQVHRELGPGLLENVYETLLAAKLEKHGLLVERQKVLPIDLPDLKLDAAYRVDLLVGGRLIIEIKALERLASLHSAQLLTYLRLSKQPVGLLMNFGGETFRQGLRRVVNGMAGTA</sequence>